<organism evidence="2 3">
    <name type="scientific">Anaerorhabdus furcosa</name>
    <dbReference type="NCBI Taxonomy" id="118967"/>
    <lineage>
        <taxon>Bacteria</taxon>
        <taxon>Bacillati</taxon>
        <taxon>Bacillota</taxon>
        <taxon>Erysipelotrichia</taxon>
        <taxon>Erysipelotrichales</taxon>
        <taxon>Erysipelotrichaceae</taxon>
        <taxon>Anaerorhabdus</taxon>
    </lineage>
</organism>
<dbReference type="SUPFAM" id="SSF46785">
    <property type="entry name" value="Winged helix' DNA-binding domain"/>
    <property type="match status" value="1"/>
</dbReference>
<dbReference type="Proteomes" id="UP000243297">
    <property type="component" value="Unassembled WGS sequence"/>
</dbReference>
<protein>
    <submittedName>
        <fullName evidence="2">PadR family transcriptional regulator, regulatory protein PadR</fullName>
    </submittedName>
</protein>
<sequence length="105" mass="12283">MDAQLKKGFLEFCVLAALKDADSYGYQIVKDVSTCIEISESTLYPILKRLETSQQVSTYSVEHNSRLRKYYQITDKGIGQINRFLEDWDEIEKIYKFIKGDKEDE</sequence>
<dbReference type="InterPro" id="IPR005149">
    <property type="entry name" value="Tscrpt_reg_PadR_N"/>
</dbReference>
<dbReference type="AlphaFoldDB" id="A0A1T4K615"/>
<evidence type="ECO:0000313" key="2">
    <source>
        <dbReference type="EMBL" id="SJZ37869.1"/>
    </source>
</evidence>
<gene>
    <name evidence="2" type="ORF">SAMN02745191_0338</name>
</gene>
<evidence type="ECO:0000313" key="3">
    <source>
        <dbReference type="Proteomes" id="UP000243297"/>
    </source>
</evidence>
<evidence type="ECO:0000259" key="1">
    <source>
        <dbReference type="Pfam" id="PF03551"/>
    </source>
</evidence>
<dbReference type="STRING" id="118967.SAMN02745191_0338"/>
<dbReference type="InterPro" id="IPR036390">
    <property type="entry name" value="WH_DNA-bd_sf"/>
</dbReference>
<proteinExistence type="predicted"/>
<dbReference type="Pfam" id="PF03551">
    <property type="entry name" value="PadR"/>
    <property type="match status" value="1"/>
</dbReference>
<reference evidence="3" key="1">
    <citation type="submission" date="2017-02" db="EMBL/GenBank/DDBJ databases">
        <authorList>
            <person name="Varghese N."/>
            <person name="Submissions S."/>
        </authorList>
    </citation>
    <scope>NUCLEOTIDE SEQUENCE [LARGE SCALE GENOMIC DNA]</scope>
    <source>
        <strain evidence="3">ATCC 25662</strain>
    </source>
</reference>
<dbReference type="InterPro" id="IPR052509">
    <property type="entry name" value="Metal_resp_DNA-bind_regulator"/>
</dbReference>
<dbReference type="PANTHER" id="PTHR33169">
    <property type="entry name" value="PADR-FAMILY TRANSCRIPTIONAL REGULATOR"/>
    <property type="match status" value="1"/>
</dbReference>
<accession>A0A1T4K615</accession>
<dbReference type="PANTHER" id="PTHR33169:SF24">
    <property type="entry name" value="TRANSCRIPTIONAL REGULATOR, PADR FAMILY"/>
    <property type="match status" value="1"/>
</dbReference>
<feature type="domain" description="Transcription regulator PadR N-terminal" evidence="1">
    <location>
        <begin position="14"/>
        <end position="78"/>
    </location>
</feature>
<dbReference type="Gene3D" id="1.10.10.10">
    <property type="entry name" value="Winged helix-like DNA-binding domain superfamily/Winged helix DNA-binding domain"/>
    <property type="match status" value="1"/>
</dbReference>
<dbReference type="OrthoDB" id="9791785at2"/>
<keyword evidence="3" id="KW-1185">Reference proteome</keyword>
<dbReference type="RefSeq" id="WP_078710784.1">
    <property type="nucleotide sequence ID" value="NZ_FUWY01000001.1"/>
</dbReference>
<dbReference type="InterPro" id="IPR036388">
    <property type="entry name" value="WH-like_DNA-bd_sf"/>
</dbReference>
<dbReference type="EMBL" id="FUWY01000001">
    <property type="protein sequence ID" value="SJZ37869.1"/>
    <property type="molecule type" value="Genomic_DNA"/>
</dbReference>
<name>A0A1T4K615_9FIRM</name>